<proteinExistence type="predicted"/>
<dbReference type="AlphaFoldDB" id="A0A7X1B4S8"/>
<dbReference type="Proteomes" id="UP000526501">
    <property type="component" value="Unassembled WGS sequence"/>
</dbReference>
<protein>
    <submittedName>
        <fullName evidence="1">Uncharacterized protein</fullName>
    </submittedName>
</protein>
<evidence type="ECO:0000313" key="2">
    <source>
        <dbReference type="Proteomes" id="UP000526501"/>
    </source>
</evidence>
<comment type="caution">
    <text evidence="1">The sequence shown here is derived from an EMBL/GenBank/DDBJ whole genome shotgun (WGS) entry which is preliminary data.</text>
</comment>
<keyword evidence="2" id="KW-1185">Reference proteome</keyword>
<gene>
    <name evidence="1" type="ORF">H5P27_06150</name>
</gene>
<evidence type="ECO:0000313" key="1">
    <source>
        <dbReference type="EMBL" id="MBC2605621.1"/>
    </source>
</evidence>
<name>A0A7X1B4S8_9BACT</name>
<sequence>MQKDNAITYYLLIMSPNRVAQTRIRRKKPATSNVSVRIPSEWESKLVEIEVATLLDVSALVRVVCHSLAKGLEESRTYVLLPPRPQHSLQATLSVALRTETLELAKQRIEKFEAKNLVRLAVALLFRVFDSGAIVIPFRCGISGNALQLSNIEALGNAQPTPTFSRSLGLKLSFNRRLVMGPGQTEVPKVEN</sequence>
<accession>A0A7X1B4S8</accession>
<organism evidence="1 2">
    <name type="scientific">Pelagicoccus albus</name>
    <dbReference type="NCBI Taxonomy" id="415222"/>
    <lineage>
        <taxon>Bacteria</taxon>
        <taxon>Pseudomonadati</taxon>
        <taxon>Verrucomicrobiota</taxon>
        <taxon>Opitutia</taxon>
        <taxon>Puniceicoccales</taxon>
        <taxon>Pelagicoccaceae</taxon>
        <taxon>Pelagicoccus</taxon>
    </lineage>
</organism>
<dbReference type="EMBL" id="JACHVC010000006">
    <property type="protein sequence ID" value="MBC2605621.1"/>
    <property type="molecule type" value="Genomic_DNA"/>
</dbReference>
<reference evidence="1 2" key="1">
    <citation type="submission" date="2020-07" db="EMBL/GenBank/DDBJ databases">
        <authorList>
            <person name="Feng X."/>
        </authorList>
    </citation>
    <scope>NUCLEOTIDE SEQUENCE [LARGE SCALE GENOMIC DNA]</scope>
    <source>
        <strain evidence="1 2">JCM23202</strain>
    </source>
</reference>
<dbReference type="RefSeq" id="WP_185659490.1">
    <property type="nucleotide sequence ID" value="NZ_CAWPOO010000006.1"/>
</dbReference>